<dbReference type="Gene3D" id="2.120.10.70">
    <property type="entry name" value="Fucose-specific lectin"/>
    <property type="match status" value="1"/>
</dbReference>
<sequence>MEVWWTGTDGSIQGSWMYDKIEWHRYQLEGAGPGSAVIGGGLRAQSRRSDVLHLWWVSTKGSLEGAFIVEGKTPWTRYQMAGHDSASLSTGICSLHRYSGTEEIFWIAPNGAMFNAYWYEGMPSWNVFQTLPGGSAKPNGKLMGVSREPGTMEIWYAASDGGVSDRYWYDFRTKRFGAPILSGGLAALGGWTSITLKEQGSIRWNGDGHDSGADDYDYGVVGILRPRPESNLAPITLVHSGHVSGHIIGSSGRDDPWDQTNDKDYIGLIQKHYDDYANGTFAISVVYTSGFQSTFESLINTVVKWSVGSLLDGVGILIFIGVEVGSLVMTGSLVPGARILNGVLWMAGPGNTLLAIAAGGIASAGSRSKVISEEDYRWANNEVFNGTLPPRDKIRITDTKGKDGRAFTFPMSDGSITLNVGGMPGMFENPQSNQPTLIHELVHAWQIHHTPFQLSLLADALASQLRGSTSYDYPDAGLPFKDMNLEQQAQIVEDWWTDPNDKIHPRRGRMKGEKKDETSTYFRYIRDNIRTGNY</sequence>
<name>A0A2J6SFF8_9HELO</name>
<proteinExistence type="predicted"/>
<evidence type="ECO:0000313" key="2">
    <source>
        <dbReference type="Proteomes" id="UP000235371"/>
    </source>
</evidence>
<dbReference type="GeneID" id="36590298"/>
<gene>
    <name evidence="1" type="ORF">K444DRAFT_623035</name>
</gene>
<dbReference type="InParanoid" id="A0A2J6SFF8"/>
<dbReference type="SUPFAM" id="SSF89372">
    <property type="entry name" value="Fucose-specific lectin"/>
    <property type="match status" value="1"/>
</dbReference>
<protein>
    <submittedName>
        <fullName evidence="1">Uncharacterized protein</fullName>
    </submittedName>
</protein>
<dbReference type="AlphaFoldDB" id="A0A2J6SFF8"/>
<organism evidence="1 2">
    <name type="scientific">Hyaloscypha bicolor E</name>
    <dbReference type="NCBI Taxonomy" id="1095630"/>
    <lineage>
        <taxon>Eukaryota</taxon>
        <taxon>Fungi</taxon>
        <taxon>Dikarya</taxon>
        <taxon>Ascomycota</taxon>
        <taxon>Pezizomycotina</taxon>
        <taxon>Leotiomycetes</taxon>
        <taxon>Helotiales</taxon>
        <taxon>Hyaloscyphaceae</taxon>
        <taxon>Hyaloscypha</taxon>
        <taxon>Hyaloscypha bicolor</taxon>
    </lineage>
</organism>
<dbReference type="OrthoDB" id="3564474at2759"/>
<reference evidence="1 2" key="1">
    <citation type="submission" date="2016-04" db="EMBL/GenBank/DDBJ databases">
        <title>A degradative enzymes factory behind the ericoid mycorrhizal symbiosis.</title>
        <authorList>
            <consortium name="DOE Joint Genome Institute"/>
            <person name="Martino E."/>
            <person name="Morin E."/>
            <person name="Grelet G."/>
            <person name="Kuo A."/>
            <person name="Kohler A."/>
            <person name="Daghino S."/>
            <person name="Barry K."/>
            <person name="Choi C."/>
            <person name="Cichocki N."/>
            <person name="Clum A."/>
            <person name="Copeland A."/>
            <person name="Hainaut M."/>
            <person name="Haridas S."/>
            <person name="Labutti K."/>
            <person name="Lindquist E."/>
            <person name="Lipzen A."/>
            <person name="Khouja H.-R."/>
            <person name="Murat C."/>
            <person name="Ohm R."/>
            <person name="Olson A."/>
            <person name="Spatafora J."/>
            <person name="Veneault-Fourrey C."/>
            <person name="Henrissat B."/>
            <person name="Grigoriev I."/>
            <person name="Martin F."/>
            <person name="Perotto S."/>
        </authorList>
    </citation>
    <scope>NUCLEOTIDE SEQUENCE [LARGE SCALE GENOMIC DNA]</scope>
    <source>
        <strain evidence="1 2">E</strain>
    </source>
</reference>
<keyword evidence="2" id="KW-1185">Reference proteome</keyword>
<dbReference type="EMBL" id="KZ613921">
    <property type="protein sequence ID" value="PMD49489.1"/>
    <property type="molecule type" value="Genomic_DNA"/>
</dbReference>
<dbReference type="Proteomes" id="UP000235371">
    <property type="component" value="Unassembled WGS sequence"/>
</dbReference>
<accession>A0A2J6SFF8</accession>
<evidence type="ECO:0000313" key="1">
    <source>
        <dbReference type="EMBL" id="PMD49489.1"/>
    </source>
</evidence>
<dbReference type="RefSeq" id="XP_024726393.1">
    <property type="nucleotide sequence ID" value="XM_024882221.1"/>
</dbReference>